<dbReference type="GO" id="GO:0030719">
    <property type="term" value="P:P granule organization"/>
    <property type="evidence" value="ECO:0007669"/>
    <property type="project" value="TreeGrafter"/>
</dbReference>
<dbReference type="Pfam" id="PF00567">
    <property type="entry name" value="TUDOR"/>
    <property type="match status" value="1"/>
</dbReference>
<dbReference type="OrthoDB" id="9995375at2759"/>
<dbReference type="GO" id="GO:0007283">
    <property type="term" value="P:spermatogenesis"/>
    <property type="evidence" value="ECO:0007669"/>
    <property type="project" value="TreeGrafter"/>
</dbReference>
<dbReference type="Gene3D" id="3.30.1370.10">
    <property type="entry name" value="K Homology domain, type 1"/>
    <property type="match status" value="1"/>
</dbReference>
<dbReference type="Gene3D" id="2.40.70.10">
    <property type="entry name" value="Acid Proteases"/>
    <property type="match status" value="1"/>
</dbReference>
<comment type="caution">
    <text evidence="2">The sequence shown here is derived from an EMBL/GenBank/DDBJ whole genome shotgun (WGS) entry which is preliminary data.</text>
</comment>
<dbReference type="Gene3D" id="2.40.50.90">
    <property type="match status" value="1"/>
</dbReference>
<dbReference type="GO" id="GO:0034587">
    <property type="term" value="P:piRNA processing"/>
    <property type="evidence" value="ECO:0007669"/>
    <property type="project" value="TreeGrafter"/>
</dbReference>
<protein>
    <submittedName>
        <fullName evidence="2">Tudor and KH domain-containing protein</fullName>
    </submittedName>
</protein>
<keyword evidence="3" id="KW-1185">Reference proteome</keyword>
<dbReference type="GO" id="GO:0003723">
    <property type="term" value="F:RNA binding"/>
    <property type="evidence" value="ECO:0007669"/>
    <property type="project" value="InterPro"/>
</dbReference>
<dbReference type="PANTHER" id="PTHR22948:SF29">
    <property type="entry name" value="FI02030P-RELATED"/>
    <property type="match status" value="1"/>
</dbReference>
<dbReference type="GO" id="GO:0043186">
    <property type="term" value="C:P granule"/>
    <property type="evidence" value="ECO:0007669"/>
    <property type="project" value="TreeGrafter"/>
</dbReference>
<dbReference type="Gene3D" id="2.30.30.140">
    <property type="match status" value="1"/>
</dbReference>
<dbReference type="PANTHER" id="PTHR22948">
    <property type="entry name" value="TUDOR DOMAIN CONTAINING PROTEIN"/>
    <property type="match status" value="1"/>
</dbReference>
<organism evidence="2 3">
    <name type="scientific">Nephila pilipes</name>
    <name type="common">Giant wood spider</name>
    <name type="synonym">Nephila maculata</name>
    <dbReference type="NCBI Taxonomy" id="299642"/>
    <lineage>
        <taxon>Eukaryota</taxon>
        <taxon>Metazoa</taxon>
        <taxon>Ecdysozoa</taxon>
        <taxon>Arthropoda</taxon>
        <taxon>Chelicerata</taxon>
        <taxon>Arachnida</taxon>
        <taxon>Araneae</taxon>
        <taxon>Araneomorphae</taxon>
        <taxon>Entelegynae</taxon>
        <taxon>Araneoidea</taxon>
        <taxon>Nephilidae</taxon>
        <taxon>Nephila</taxon>
    </lineage>
</organism>
<evidence type="ECO:0000259" key="1">
    <source>
        <dbReference type="PROSITE" id="PS50304"/>
    </source>
</evidence>
<name>A0A8X6NHW6_NEPPI</name>
<feature type="domain" description="Tudor" evidence="1">
    <location>
        <begin position="389"/>
        <end position="451"/>
    </location>
</feature>
<dbReference type="Proteomes" id="UP000887013">
    <property type="component" value="Unassembled WGS sequence"/>
</dbReference>
<dbReference type="InterPro" id="IPR021109">
    <property type="entry name" value="Peptidase_aspartic_dom_sf"/>
</dbReference>
<dbReference type="EMBL" id="BMAW01104401">
    <property type="protein sequence ID" value="GFT14102.1"/>
    <property type="molecule type" value="Genomic_DNA"/>
</dbReference>
<accession>A0A8X6NHW6</accession>
<dbReference type="SUPFAM" id="SSF50630">
    <property type="entry name" value="Acid proteases"/>
    <property type="match status" value="1"/>
</dbReference>
<dbReference type="SUPFAM" id="SSF63748">
    <property type="entry name" value="Tudor/PWWP/MBT"/>
    <property type="match status" value="1"/>
</dbReference>
<dbReference type="InterPro" id="IPR036612">
    <property type="entry name" value="KH_dom_type_1_sf"/>
</dbReference>
<dbReference type="Pfam" id="PF00013">
    <property type="entry name" value="KH_1"/>
    <property type="match status" value="1"/>
</dbReference>
<dbReference type="InterPro" id="IPR050621">
    <property type="entry name" value="Tudor_domain_containing"/>
</dbReference>
<dbReference type="InterPro" id="IPR004088">
    <property type="entry name" value="KH_dom_type_1"/>
</dbReference>
<evidence type="ECO:0000313" key="2">
    <source>
        <dbReference type="EMBL" id="GFT14102.1"/>
    </source>
</evidence>
<dbReference type="AlphaFoldDB" id="A0A8X6NHW6"/>
<proteinExistence type="predicted"/>
<reference evidence="2" key="1">
    <citation type="submission" date="2020-08" db="EMBL/GenBank/DDBJ databases">
        <title>Multicomponent nature underlies the extraordinary mechanical properties of spider dragline silk.</title>
        <authorList>
            <person name="Kono N."/>
            <person name="Nakamura H."/>
            <person name="Mori M."/>
            <person name="Yoshida Y."/>
            <person name="Ohtoshi R."/>
            <person name="Malay A.D."/>
            <person name="Moran D.A.P."/>
            <person name="Tomita M."/>
            <person name="Numata K."/>
            <person name="Arakawa K."/>
        </authorList>
    </citation>
    <scope>NUCLEOTIDE SEQUENCE</scope>
</reference>
<dbReference type="InterPro" id="IPR035437">
    <property type="entry name" value="SNase_OB-fold_sf"/>
</dbReference>
<gene>
    <name evidence="2" type="primary">Tdrkh</name>
    <name evidence="2" type="ORF">NPIL_35891</name>
</gene>
<dbReference type="SMART" id="SM00333">
    <property type="entry name" value="TUDOR"/>
    <property type="match status" value="1"/>
</dbReference>
<dbReference type="PROSITE" id="PS50304">
    <property type="entry name" value="TUDOR"/>
    <property type="match status" value="1"/>
</dbReference>
<dbReference type="CDD" id="cd00105">
    <property type="entry name" value="KH-I"/>
    <property type="match status" value="1"/>
</dbReference>
<evidence type="ECO:0000313" key="3">
    <source>
        <dbReference type="Proteomes" id="UP000887013"/>
    </source>
</evidence>
<sequence>MVVELKVSSEQSVPIAQQSLRLNRPDSNFWKQVPVCFVTTASLSTVYLRINGIFGKACADTGSSHSIAGETLYTLLKDEGAKFRNGTMCNSLADGQRSTEDVLITTVTLEIEGRKFDQELIALSNAKRNRTLLGINFLKKSGIMLDLRNQQWFFADMPQKQFAFGEHANNQHPVDNLDVNLCTLREEEVPDNEYSIASVSGTPDSVEDAIIFINEILSNRHEVLTKEIILHEDITDTVWKNVNIIRQICDFTNAKILFDFHAPKNESSGVKITVRGKKEEVDEALELIDEIVAKYEVKKSKQIHVAGRALPENIPGHSTILDQQNLPVEKLIPNSFDGYMEIYVSAVENPNKFWVQIAGSKTVQLDKLATEMTEFYNDSKNKERFQLNSFCAGDIVAAFFAADSSFYRAKVIEVCEENNEQKVKVFYLDFGDCATLNPDLVSLLKPDFLSIPFQAILCSLADVKPINGDWTKEAVQEFEKLVYSAEWKIVMAKLINNLAQNGENSKENFVQSVQILDTSTERDLNISEELVSCGYAIFV</sequence>
<dbReference type="InterPro" id="IPR002999">
    <property type="entry name" value="Tudor"/>
</dbReference>
<dbReference type="SUPFAM" id="SSF54791">
    <property type="entry name" value="Eukaryotic type KH-domain (KH-domain type I)"/>
    <property type="match status" value="1"/>
</dbReference>